<gene>
    <name evidence="6" type="ORF">FC89_GL000185</name>
</gene>
<dbReference type="PANTHER" id="PTHR46112:SF3">
    <property type="entry name" value="AMINOPEPTIDASE YPDF"/>
    <property type="match status" value="1"/>
</dbReference>
<feature type="domain" description="Peptidase M24" evidence="4">
    <location>
        <begin position="151"/>
        <end position="358"/>
    </location>
</feature>
<dbReference type="EMBL" id="AZGB01000005">
    <property type="protein sequence ID" value="KRM07742.1"/>
    <property type="molecule type" value="Genomic_DNA"/>
</dbReference>
<dbReference type="Pfam" id="PF01321">
    <property type="entry name" value="Creatinase_N"/>
    <property type="match status" value="1"/>
</dbReference>
<dbReference type="GO" id="GO:0016787">
    <property type="term" value="F:hydrolase activity"/>
    <property type="evidence" value="ECO:0007669"/>
    <property type="project" value="UniProtKB-KW"/>
</dbReference>
<dbReference type="Gene3D" id="3.40.350.10">
    <property type="entry name" value="Creatinase/prolidase N-terminal domain"/>
    <property type="match status" value="1"/>
</dbReference>
<dbReference type="SUPFAM" id="SSF53092">
    <property type="entry name" value="Creatinase/prolidase N-terminal domain"/>
    <property type="match status" value="1"/>
</dbReference>
<proteinExistence type="inferred from homology"/>
<keyword evidence="2" id="KW-0378">Hydrolase</keyword>
<evidence type="ECO:0000256" key="3">
    <source>
        <dbReference type="RuleBase" id="RU000590"/>
    </source>
</evidence>
<dbReference type="InterPro" id="IPR029149">
    <property type="entry name" value="Creatin/AminoP/Spt16_N"/>
</dbReference>
<accession>A0A0R1VPI5</accession>
<dbReference type="Gene3D" id="3.90.230.10">
    <property type="entry name" value="Creatinase/methionine aminopeptidase superfamily"/>
    <property type="match status" value="1"/>
</dbReference>
<comment type="similarity">
    <text evidence="3">Belongs to the peptidase M24B family.</text>
</comment>
<organism evidence="6 7">
    <name type="scientific">Liquorilactobacillus ghanensis DSM 18630</name>
    <dbReference type="NCBI Taxonomy" id="1423750"/>
    <lineage>
        <taxon>Bacteria</taxon>
        <taxon>Bacillati</taxon>
        <taxon>Bacillota</taxon>
        <taxon>Bacilli</taxon>
        <taxon>Lactobacillales</taxon>
        <taxon>Lactobacillaceae</taxon>
        <taxon>Liquorilactobacillus</taxon>
    </lineage>
</organism>
<feature type="domain" description="Creatinase N-terminal" evidence="5">
    <location>
        <begin position="21"/>
        <end position="143"/>
    </location>
</feature>
<reference evidence="6 7" key="1">
    <citation type="journal article" date="2015" name="Genome Announc.">
        <title>Expanding the biotechnology potential of lactobacilli through comparative genomics of 213 strains and associated genera.</title>
        <authorList>
            <person name="Sun Z."/>
            <person name="Harris H.M."/>
            <person name="McCann A."/>
            <person name="Guo C."/>
            <person name="Argimon S."/>
            <person name="Zhang W."/>
            <person name="Yang X."/>
            <person name="Jeffery I.B."/>
            <person name="Cooney J.C."/>
            <person name="Kagawa T.F."/>
            <person name="Liu W."/>
            <person name="Song Y."/>
            <person name="Salvetti E."/>
            <person name="Wrobel A."/>
            <person name="Rasinkangas P."/>
            <person name="Parkhill J."/>
            <person name="Rea M.C."/>
            <person name="O'Sullivan O."/>
            <person name="Ritari J."/>
            <person name="Douillard F.P."/>
            <person name="Paul Ross R."/>
            <person name="Yang R."/>
            <person name="Briner A.E."/>
            <person name="Felis G.E."/>
            <person name="de Vos W.M."/>
            <person name="Barrangou R."/>
            <person name="Klaenhammer T.R."/>
            <person name="Caufield P.W."/>
            <person name="Cui Y."/>
            <person name="Zhang H."/>
            <person name="O'Toole P.W."/>
        </authorList>
    </citation>
    <scope>NUCLEOTIDE SEQUENCE [LARGE SCALE GENOMIC DNA]</scope>
    <source>
        <strain evidence="6 7">DSM 18630</strain>
    </source>
</reference>
<keyword evidence="1 3" id="KW-0479">Metal-binding</keyword>
<dbReference type="PANTHER" id="PTHR46112">
    <property type="entry name" value="AMINOPEPTIDASE"/>
    <property type="match status" value="1"/>
</dbReference>
<dbReference type="InterPro" id="IPR000994">
    <property type="entry name" value="Pept_M24"/>
</dbReference>
<dbReference type="AlphaFoldDB" id="A0A0R1VPI5"/>
<dbReference type="SUPFAM" id="SSF55920">
    <property type="entry name" value="Creatinase/aminopeptidase"/>
    <property type="match status" value="1"/>
</dbReference>
<dbReference type="STRING" id="1423750.FC89_GL000185"/>
<evidence type="ECO:0000256" key="1">
    <source>
        <dbReference type="ARBA" id="ARBA00022723"/>
    </source>
</evidence>
<evidence type="ECO:0000259" key="4">
    <source>
        <dbReference type="Pfam" id="PF00557"/>
    </source>
</evidence>
<dbReference type="InterPro" id="IPR000587">
    <property type="entry name" value="Creatinase_N"/>
</dbReference>
<sequence>MRNASFVLVFFNQEGEMDNQRVERLRKKMQELHFDSFLITDPVNRFYLSGFTGDDGLLLITEQEKFLITDWRFEQQIQHECPNWQLILTRDYLGAACQLAQKFQLTALAFESTISYADYSFLDEKFPGDLAAVTAVIESLRSVKDQTELTALRASCQLAGRGYQAVLEFLRQQTDFTKITEHDTAVFLDHFMQDNGAEDKSFTTIVASGERSTWPHATASQAALAENTMITLDFGYFLHKYTSDVTRTFAIGKQSNEFRRLYQLVKDAQAATISAIKPGVSGKKLDQIGRGIIEQGGYGKFFNHGMGHGIGLAIHEMPALGARSQDILQPGQVVTVEPGVYVPKIGGIRIEDDILVTDTGYEILTDFDRDYHEL</sequence>
<name>A0A0R1VPI5_9LACO</name>
<dbReference type="InterPro" id="IPR050659">
    <property type="entry name" value="Peptidase_M24B"/>
</dbReference>
<keyword evidence="7" id="KW-1185">Reference proteome</keyword>
<dbReference type="InterPro" id="IPR001131">
    <property type="entry name" value="Peptidase_M24B_aminopep-P_CS"/>
</dbReference>
<dbReference type="CDD" id="cd01092">
    <property type="entry name" value="APP-like"/>
    <property type="match status" value="1"/>
</dbReference>
<evidence type="ECO:0000259" key="5">
    <source>
        <dbReference type="Pfam" id="PF01321"/>
    </source>
</evidence>
<dbReference type="Pfam" id="PF00557">
    <property type="entry name" value="Peptidase_M24"/>
    <property type="match status" value="1"/>
</dbReference>
<dbReference type="Proteomes" id="UP000051451">
    <property type="component" value="Unassembled WGS sequence"/>
</dbReference>
<dbReference type="InterPro" id="IPR036005">
    <property type="entry name" value="Creatinase/aminopeptidase-like"/>
</dbReference>
<evidence type="ECO:0000256" key="2">
    <source>
        <dbReference type="ARBA" id="ARBA00022801"/>
    </source>
</evidence>
<comment type="caution">
    <text evidence="6">The sequence shown here is derived from an EMBL/GenBank/DDBJ whole genome shotgun (WGS) entry which is preliminary data.</text>
</comment>
<evidence type="ECO:0000313" key="6">
    <source>
        <dbReference type="EMBL" id="KRM07742.1"/>
    </source>
</evidence>
<dbReference type="GO" id="GO:0046872">
    <property type="term" value="F:metal ion binding"/>
    <property type="evidence" value="ECO:0007669"/>
    <property type="project" value="UniProtKB-KW"/>
</dbReference>
<protein>
    <submittedName>
        <fullName evidence="6">Xaa-Pro dipeptidase</fullName>
    </submittedName>
</protein>
<dbReference type="PROSITE" id="PS00491">
    <property type="entry name" value="PROLINE_PEPTIDASE"/>
    <property type="match status" value="1"/>
</dbReference>
<evidence type="ECO:0000313" key="7">
    <source>
        <dbReference type="Proteomes" id="UP000051451"/>
    </source>
</evidence>
<dbReference type="PATRIC" id="fig|1423750.3.peg.187"/>